<keyword evidence="3 6" id="KW-1133">Transmembrane helix</keyword>
<dbReference type="InterPro" id="IPR014150">
    <property type="entry name" value="Conjugal_tfr_TrbL"/>
</dbReference>
<keyword evidence="4 6" id="KW-0472">Membrane</keyword>
<dbReference type="RefSeq" id="WP_012777725.1">
    <property type="nucleotide sequence ID" value="NC_012970.1"/>
</dbReference>
<evidence type="ECO:0000256" key="3">
    <source>
        <dbReference type="ARBA" id="ARBA00022989"/>
    </source>
</evidence>
<feature type="region of interest" description="Disordered" evidence="5">
    <location>
        <begin position="428"/>
        <end position="449"/>
    </location>
</feature>
<feature type="transmembrane region" description="Helical" evidence="6">
    <location>
        <begin position="43"/>
        <end position="62"/>
    </location>
</feature>
<dbReference type="NCBIfam" id="TIGR02783">
    <property type="entry name" value="TrbL_P"/>
    <property type="match status" value="1"/>
</dbReference>
<evidence type="ECO:0000313" key="7">
    <source>
        <dbReference type="EMBL" id="ACT52127.1"/>
    </source>
</evidence>
<evidence type="ECO:0000256" key="2">
    <source>
        <dbReference type="ARBA" id="ARBA00022692"/>
    </source>
</evidence>
<accession>C6XES0</accession>
<reference evidence="8" key="1">
    <citation type="submission" date="2009-07" db="EMBL/GenBank/DDBJ databases">
        <title>Complete sequence of plasmid 1 of Methylovorus sp. SIP3-4.</title>
        <authorList>
            <consortium name="US DOE Joint Genome Institute"/>
            <person name="Lucas S."/>
            <person name="Copeland A."/>
            <person name="Lapidus A."/>
            <person name="Glavina del Rio T."/>
            <person name="Tice H."/>
            <person name="Bruce D."/>
            <person name="Goodwin L."/>
            <person name="Pitluck S."/>
            <person name="Clum A."/>
            <person name="Larimer F."/>
            <person name="Land M."/>
            <person name="Hauser L."/>
            <person name="Kyrpides N."/>
            <person name="Mikhailova N."/>
            <person name="Kayluzhnaya M."/>
            <person name="Chistoserdova L."/>
        </authorList>
    </citation>
    <scope>NUCLEOTIDE SEQUENCE [LARGE SCALE GENOMIC DNA]</scope>
    <source>
        <strain evidence="8">SIP3-4</strain>
        <plasmid evidence="8">pMsip01</plasmid>
    </source>
</reference>
<comment type="subcellular location">
    <subcellularLocation>
        <location evidence="1">Membrane</location>
        <topology evidence="1">Multi-pass membrane protein</topology>
    </subcellularLocation>
</comment>
<name>C6XES0_METGS</name>
<keyword evidence="7" id="KW-0614">Plasmid</keyword>
<keyword evidence="2 6" id="KW-0812">Transmembrane</keyword>
<dbReference type="HOGENOM" id="CLU_609440_0_0_4"/>
<feature type="transmembrane region" description="Helical" evidence="6">
    <location>
        <begin position="227"/>
        <end position="245"/>
    </location>
</feature>
<feature type="compositionally biased region" description="Polar residues" evidence="5">
    <location>
        <begin position="373"/>
        <end position="398"/>
    </location>
</feature>
<evidence type="ECO:0000256" key="5">
    <source>
        <dbReference type="SAM" id="MobiDB-lite"/>
    </source>
</evidence>
<dbReference type="KEGG" id="mei:Msip34_2903"/>
<protein>
    <submittedName>
        <fullName evidence="7">P-type conjugative transfer protein TrbL</fullName>
    </submittedName>
</protein>
<feature type="region of interest" description="Disordered" evidence="5">
    <location>
        <begin position="355"/>
        <end position="398"/>
    </location>
</feature>
<dbReference type="OrthoDB" id="8525003at2"/>
<dbReference type="GO" id="GO:0030255">
    <property type="term" value="P:protein secretion by the type IV secretion system"/>
    <property type="evidence" value="ECO:0007669"/>
    <property type="project" value="InterPro"/>
</dbReference>
<sequence length="449" mass="47450">MSRITQHLSIKIFIVVLWTMFPTYGFSAGDLGEVLSQYKTSSMTFYGALQGFALSLLLKLWMVEMSWASIKWVLERKPFEDLLSHFVSASFPPLFFVLVIKMGNTWFPTILESFEFFGTKGSGLSADSASLDPGVILEKGIILQNQMVQKFNTIAGTGPIEALQNILPSLLLMAVCIIILIAFALMAANVFLVWAEAYLLIGVSPILLAFAGMRWTRDMAPKTFNSMIAAGIKILVLMLLMSIFTQLVPKWATEAASWTMQDWSPLWRVAFSAAGCAFFAWKAPQIAANAISGTSSLTAGDALQIAAMAATAAVGGAALAAGAADKVLNGASEALTKGGGAVSNGLMSMGGPSIEPITSSAVIPDPTGPSPISDGSTATTSNSPQGNASGATISGTDGQNIEKMFDNFASQIKPKPTLSEKIQGGVRAFQSTVPNDQASVGGDAVKMKE</sequence>
<geneLocation type="plasmid" evidence="7 8">
    <name>pMsip01</name>
</geneLocation>
<feature type="transmembrane region" description="Helical" evidence="6">
    <location>
        <begin position="197"/>
        <end position="215"/>
    </location>
</feature>
<dbReference type="GO" id="GO:0016020">
    <property type="term" value="C:membrane"/>
    <property type="evidence" value="ECO:0007669"/>
    <property type="project" value="UniProtKB-SubCell"/>
</dbReference>
<organism evidence="7 8">
    <name type="scientific">Methylovorus glucosotrophus (strain SIP3-4)</name>
    <dbReference type="NCBI Taxonomy" id="582744"/>
    <lineage>
        <taxon>Bacteria</taxon>
        <taxon>Pseudomonadati</taxon>
        <taxon>Pseudomonadota</taxon>
        <taxon>Betaproteobacteria</taxon>
        <taxon>Nitrosomonadales</taxon>
        <taxon>Methylophilaceae</taxon>
        <taxon>Methylovorus</taxon>
    </lineage>
</organism>
<feature type="transmembrane region" description="Helical" evidence="6">
    <location>
        <begin position="82"/>
        <end position="100"/>
    </location>
</feature>
<evidence type="ECO:0000256" key="1">
    <source>
        <dbReference type="ARBA" id="ARBA00004141"/>
    </source>
</evidence>
<dbReference type="EMBL" id="CP001675">
    <property type="protein sequence ID" value="ACT52127.1"/>
    <property type="molecule type" value="Genomic_DNA"/>
</dbReference>
<dbReference type="Pfam" id="PF04610">
    <property type="entry name" value="TrbL"/>
    <property type="match status" value="1"/>
</dbReference>
<proteinExistence type="predicted"/>
<evidence type="ECO:0000256" key="4">
    <source>
        <dbReference type="ARBA" id="ARBA00023136"/>
    </source>
</evidence>
<dbReference type="Proteomes" id="UP000002743">
    <property type="component" value="Plasmid pMsip01"/>
</dbReference>
<feature type="compositionally biased region" description="Polar residues" evidence="5">
    <location>
        <begin position="429"/>
        <end position="438"/>
    </location>
</feature>
<feature type="transmembrane region" description="Helical" evidence="6">
    <location>
        <begin position="12"/>
        <end position="31"/>
    </location>
</feature>
<dbReference type="AlphaFoldDB" id="C6XES0"/>
<feature type="transmembrane region" description="Helical" evidence="6">
    <location>
        <begin position="170"/>
        <end position="191"/>
    </location>
</feature>
<evidence type="ECO:0000256" key="6">
    <source>
        <dbReference type="SAM" id="Phobius"/>
    </source>
</evidence>
<evidence type="ECO:0000313" key="8">
    <source>
        <dbReference type="Proteomes" id="UP000002743"/>
    </source>
</evidence>
<keyword evidence="8" id="KW-1185">Reference proteome</keyword>
<reference evidence="7 8" key="2">
    <citation type="journal article" date="2011" name="J. Bacteriol.">
        <title>Genomes of three methylotrophs from a single niche uncover genetic and metabolic divergence of Methylophilaceae.</title>
        <authorList>
            <person name="Lapidus A."/>
            <person name="Clum A."/>
            <person name="Labutti K."/>
            <person name="Kaluzhnaya M.G."/>
            <person name="Lim S."/>
            <person name="Beck D.A."/>
            <person name="Glavina Del Rio T."/>
            <person name="Nolan M."/>
            <person name="Mavromatis K."/>
            <person name="Huntemann M."/>
            <person name="Lucas S."/>
            <person name="Lidstrom M.E."/>
            <person name="Ivanova N."/>
            <person name="Chistoserdova L."/>
        </authorList>
    </citation>
    <scope>NUCLEOTIDE SEQUENCE [LARGE SCALE GENOMIC DNA]</scope>
    <source>
        <strain evidence="7 8">SIP3-4</strain>
        <plasmid evidence="7 8">pMsip01</plasmid>
    </source>
</reference>
<gene>
    <name evidence="7" type="ordered locus">Msip34_2903</name>
</gene>
<feature type="transmembrane region" description="Helical" evidence="6">
    <location>
        <begin position="265"/>
        <end position="281"/>
    </location>
</feature>
<dbReference type="InterPro" id="IPR007688">
    <property type="entry name" value="Conjugal_tfr_TrbL/VirB6"/>
</dbReference>